<dbReference type="Proteomes" id="UP000307440">
    <property type="component" value="Unassembled WGS sequence"/>
</dbReference>
<reference evidence="2 3" key="1">
    <citation type="journal article" date="2019" name="Nat. Ecol. Evol.">
        <title>Megaphylogeny resolves global patterns of mushroom evolution.</title>
        <authorList>
            <person name="Varga T."/>
            <person name="Krizsan K."/>
            <person name="Foldi C."/>
            <person name="Dima B."/>
            <person name="Sanchez-Garcia M."/>
            <person name="Sanchez-Ramirez S."/>
            <person name="Szollosi G.J."/>
            <person name="Szarkandi J.G."/>
            <person name="Papp V."/>
            <person name="Albert L."/>
            <person name="Andreopoulos W."/>
            <person name="Angelini C."/>
            <person name="Antonin V."/>
            <person name="Barry K.W."/>
            <person name="Bougher N.L."/>
            <person name="Buchanan P."/>
            <person name="Buyck B."/>
            <person name="Bense V."/>
            <person name="Catcheside P."/>
            <person name="Chovatia M."/>
            <person name="Cooper J."/>
            <person name="Damon W."/>
            <person name="Desjardin D."/>
            <person name="Finy P."/>
            <person name="Geml J."/>
            <person name="Haridas S."/>
            <person name="Hughes K."/>
            <person name="Justo A."/>
            <person name="Karasinski D."/>
            <person name="Kautmanova I."/>
            <person name="Kiss B."/>
            <person name="Kocsube S."/>
            <person name="Kotiranta H."/>
            <person name="LaButti K.M."/>
            <person name="Lechner B.E."/>
            <person name="Liimatainen K."/>
            <person name="Lipzen A."/>
            <person name="Lukacs Z."/>
            <person name="Mihaltcheva S."/>
            <person name="Morgado L.N."/>
            <person name="Niskanen T."/>
            <person name="Noordeloos M.E."/>
            <person name="Ohm R.A."/>
            <person name="Ortiz-Santana B."/>
            <person name="Ovrebo C."/>
            <person name="Racz N."/>
            <person name="Riley R."/>
            <person name="Savchenko A."/>
            <person name="Shiryaev A."/>
            <person name="Soop K."/>
            <person name="Spirin V."/>
            <person name="Szebenyi C."/>
            <person name="Tomsovsky M."/>
            <person name="Tulloss R.E."/>
            <person name="Uehling J."/>
            <person name="Grigoriev I.V."/>
            <person name="Vagvolgyi C."/>
            <person name="Papp T."/>
            <person name="Martin F.M."/>
            <person name="Miettinen O."/>
            <person name="Hibbett D.S."/>
            <person name="Nagy L.G."/>
        </authorList>
    </citation>
    <scope>NUCLEOTIDE SEQUENCE [LARGE SCALE GENOMIC DNA]</scope>
    <source>
        <strain evidence="2 3">CBS 121175</strain>
    </source>
</reference>
<feature type="region of interest" description="Disordered" evidence="1">
    <location>
        <begin position="150"/>
        <end position="175"/>
    </location>
</feature>
<dbReference type="EMBL" id="ML210501">
    <property type="protein sequence ID" value="TFK17500.1"/>
    <property type="molecule type" value="Genomic_DNA"/>
</dbReference>
<evidence type="ECO:0000256" key="1">
    <source>
        <dbReference type="SAM" id="MobiDB-lite"/>
    </source>
</evidence>
<dbReference type="AlphaFoldDB" id="A0A5C3KBX4"/>
<accession>A0A5C3KBX4</accession>
<proteinExistence type="predicted"/>
<keyword evidence="3" id="KW-1185">Reference proteome</keyword>
<evidence type="ECO:0000313" key="3">
    <source>
        <dbReference type="Proteomes" id="UP000307440"/>
    </source>
</evidence>
<gene>
    <name evidence="2" type="ORF">FA15DRAFT_710736</name>
</gene>
<name>A0A5C3KBX4_COPMA</name>
<protein>
    <submittedName>
        <fullName evidence="2">Uncharacterized protein</fullName>
    </submittedName>
</protein>
<organism evidence="2 3">
    <name type="scientific">Coprinopsis marcescibilis</name>
    <name type="common">Agaric fungus</name>
    <name type="synonym">Psathyrella marcescibilis</name>
    <dbReference type="NCBI Taxonomy" id="230819"/>
    <lineage>
        <taxon>Eukaryota</taxon>
        <taxon>Fungi</taxon>
        <taxon>Dikarya</taxon>
        <taxon>Basidiomycota</taxon>
        <taxon>Agaricomycotina</taxon>
        <taxon>Agaricomycetes</taxon>
        <taxon>Agaricomycetidae</taxon>
        <taxon>Agaricales</taxon>
        <taxon>Agaricineae</taxon>
        <taxon>Psathyrellaceae</taxon>
        <taxon>Coprinopsis</taxon>
    </lineage>
</organism>
<sequence>MLQRPTATDAGLSQPLLNYSEGVYHIDSPTEPSALSAASATMTPEKKACVDKSTLSVKSNVENWRAQCKTDGIASTVHTDSANRSDGDASVALSYIEDSQDPDSDLLVPETQAAECSTQPDPFQSFSSTTTMQQSRDTLYGFKMNIGAHAAAPNVMPLPTSKRKSKTSLESQNRK</sequence>
<evidence type="ECO:0000313" key="2">
    <source>
        <dbReference type="EMBL" id="TFK17500.1"/>
    </source>
</evidence>